<feature type="signal peptide" evidence="6">
    <location>
        <begin position="1"/>
        <end position="20"/>
    </location>
</feature>
<evidence type="ECO:0000256" key="2">
    <source>
        <dbReference type="ARBA" id="ARBA00022723"/>
    </source>
</evidence>
<dbReference type="InterPro" id="IPR017850">
    <property type="entry name" value="Alkaline_phosphatase_core_sf"/>
</dbReference>
<keyword evidence="5" id="KW-1133">Transmembrane helix</keyword>
<keyword evidence="5" id="KW-0812">Transmembrane</keyword>
<proteinExistence type="inferred from homology"/>
<evidence type="ECO:0000259" key="7">
    <source>
        <dbReference type="Pfam" id="PF00884"/>
    </source>
</evidence>
<keyword evidence="4" id="KW-0106">Calcium</keyword>
<dbReference type="CDD" id="cd16025">
    <property type="entry name" value="PAS_like"/>
    <property type="match status" value="1"/>
</dbReference>
<accession>A0A1P8KB30</accession>
<dbReference type="GO" id="GO:0046872">
    <property type="term" value="F:metal ion binding"/>
    <property type="evidence" value="ECO:0007669"/>
    <property type="project" value="UniProtKB-KW"/>
</dbReference>
<dbReference type="EMBL" id="CP019239">
    <property type="protein sequence ID" value="APW43196.1"/>
    <property type="molecule type" value="Genomic_DNA"/>
</dbReference>
<dbReference type="InterPro" id="IPR024607">
    <property type="entry name" value="Sulfatase_CS"/>
</dbReference>
<evidence type="ECO:0000256" key="1">
    <source>
        <dbReference type="ARBA" id="ARBA00008779"/>
    </source>
</evidence>
<keyword evidence="2" id="KW-0479">Metal-binding</keyword>
<dbReference type="Pfam" id="PF00884">
    <property type="entry name" value="Sulfatase"/>
    <property type="match status" value="1"/>
</dbReference>
<dbReference type="Gene3D" id="3.30.1120.10">
    <property type="match status" value="1"/>
</dbReference>
<feature type="transmembrane region" description="Helical" evidence="5">
    <location>
        <begin position="554"/>
        <end position="579"/>
    </location>
</feature>
<feature type="chain" id="PRO_5010304476" evidence="6">
    <location>
        <begin position="21"/>
        <end position="588"/>
    </location>
</feature>
<dbReference type="Gene3D" id="3.40.720.10">
    <property type="entry name" value="Alkaline Phosphatase, subunit A"/>
    <property type="match status" value="1"/>
</dbReference>
<comment type="similarity">
    <text evidence="1">Belongs to the sulfatase family.</text>
</comment>
<evidence type="ECO:0000256" key="5">
    <source>
        <dbReference type="SAM" id="Phobius"/>
    </source>
</evidence>
<dbReference type="GO" id="GO:0004065">
    <property type="term" value="F:arylsulfatase activity"/>
    <property type="evidence" value="ECO:0007669"/>
    <property type="project" value="TreeGrafter"/>
</dbReference>
<gene>
    <name evidence="8" type="ORF">RS694_12115</name>
</gene>
<keyword evidence="5" id="KW-0472">Membrane</keyword>
<sequence length="588" mass="65018">MKRQVWFGALALWFCASAMAAGAARPNIVVLVADDWGFTDVGAFGGEIATPHLDALAQRGARFSNFHVAASCSPTRSMLLTGVDNHRNGVGNLREAMPPEHLGQPGYQGSLTSRVVTVSTLLQDSGYRTYIAGKWNVGSEPYNLPNARGFDRSIIQGDTGSDNWEPAKRYLPHSAKVDWFEDGKEAVMPADYYSSQYFVDRTIDYLKTDAKVGKPFFAYVGFQANHVPLQAPAAFIEKYRGKYKDGWDALRLARRDRAAALGLIPKDTPMVRMNTTADWNALSEKDKLYEQRRMEVYAGMADAMDHEVGRLVDYLKQSGQYDNTVFVFLSDNGAEASDYKEARLWLKTQYTQDIDKLGGKGAYGIAGPSWASASSSPLNTYKFYAGEGGIRTPLIISGVPGMPHNQIQQGLAHVTDIAPTLLDLAQVARPGNTYKNQPVEPIAGVSLLPVLLGRSQQARASDQPLGYELSGNLALFKGDLKLVKNLPPVGDGQWHLYDLRTDPGETRDLQVQMPEAFQALQADFDAYAKSHGVLPMPEGYSPSRQVLINSVLHYWWPTYGTKVISVLVALLALVTWGLLRRRNRRRIF</sequence>
<name>A0A1P8KB30_9BURK</name>
<keyword evidence="9" id="KW-1185">Reference proteome</keyword>
<evidence type="ECO:0000313" key="9">
    <source>
        <dbReference type="Proteomes" id="UP000186110"/>
    </source>
</evidence>
<dbReference type="SUPFAM" id="SSF53649">
    <property type="entry name" value="Alkaline phosphatase-like"/>
    <property type="match status" value="1"/>
</dbReference>
<dbReference type="InterPro" id="IPR050738">
    <property type="entry name" value="Sulfatase"/>
</dbReference>
<dbReference type="AlphaFoldDB" id="A0A1P8KB30"/>
<protein>
    <submittedName>
        <fullName evidence="8">Arylsulfatase</fullName>
    </submittedName>
</protein>
<evidence type="ECO:0000256" key="6">
    <source>
        <dbReference type="SAM" id="SignalP"/>
    </source>
</evidence>
<keyword evidence="6" id="KW-0732">Signal</keyword>
<evidence type="ECO:0000256" key="3">
    <source>
        <dbReference type="ARBA" id="ARBA00022801"/>
    </source>
</evidence>
<reference evidence="8 9" key="1">
    <citation type="submission" date="2017-01" db="EMBL/GenBank/DDBJ databases">
        <authorList>
            <person name="Mah S.A."/>
            <person name="Swanson W.J."/>
            <person name="Moy G.W."/>
            <person name="Vacquier V.D."/>
        </authorList>
    </citation>
    <scope>NUCLEOTIDE SEQUENCE [LARGE SCALE GENOMIC DNA]</scope>
    <source>
        <strain evidence="8 9">DSM 22694</strain>
    </source>
</reference>
<dbReference type="eggNOG" id="COG3119">
    <property type="taxonomic scope" value="Bacteria"/>
</dbReference>
<dbReference type="STRING" id="1484693.RS694_12115"/>
<dbReference type="KEGG" id="rsb:RS694_12115"/>
<dbReference type="Proteomes" id="UP000186110">
    <property type="component" value="Chromosome"/>
</dbReference>
<keyword evidence="3" id="KW-0378">Hydrolase</keyword>
<feature type="domain" description="Sulfatase N-terminal" evidence="7">
    <location>
        <begin position="26"/>
        <end position="426"/>
    </location>
</feature>
<dbReference type="InterPro" id="IPR000917">
    <property type="entry name" value="Sulfatase_N"/>
</dbReference>
<evidence type="ECO:0000313" key="8">
    <source>
        <dbReference type="EMBL" id="APW43196.1"/>
    </source>
</evidence>
<dbReference type="PROSITE" id="PS00523">
    <property type="entry name" value="SULFATASE_1"/>
    <property type="match status" value="1"/>
</dbReference>
<dbReference type="PANTHER" id="PTHR42693:SF33">
    <property type="entry name" value="ARYLSULFATASE"/>
    <property type="match status" value="1"/>
</dbReference>
<dbReference type="PANTHER" id="PTHR42693">
    <property type="entry name" value="ARYLSULFATASE FAMILY MEMBER"/>
    <property type="match status" value="1"/>
</dbReference>
<evidence type="ECO:0000256" key="4">
    <source>
        <dbReference type="ARBA" id="ARBA00022837"/>
    </source>
</evidence>
<organism evidence="8 9">
    <name type="scientific">Rhodoferax saidenbachensis</name>
    <dbReference type="NCBI Taxonomy" id="1484693"/>
    <lineage>
        <taxon>Bacteria</taxon>
        <taxon>Pseudomonadati</taxon>
        <taxon>Pseudomonadota</taxon>
        <taxon>Betaproteobacteria</taxon>
        <taxon>Burkholderiales</taxon>
        <taxon>Comamonadaceae</taxon>
        <taxon>Rhodoferax</taxon>
    </lineage>
</organism>
<dbReference type="RefSeq" id="WP_029708889.1">
    <property type="nucleotide sequence ID" value="NZ_CP019239.1"/>
</dbReference>